<accession>A0A1A9VKH8</accession>
<proteinExistence type="predicted"/>
<feature type="compositionally biased region" description="Basic and acidic residues" evidence="2">
    <location>
        <begin position="346"/>
        <end position="361"/>
    </location>
</feature>
<feature type="region of interest" description="Disordered" evidence="2">
    <location>
        <begin position="344"/>
        <end position="363"/>
    </location>
</feature>
<feature type="compositionally biased region" description="Basic and acidic residues" evidence="2">
    <location>
        <begin position="391"/>
        <end position="430"/>
    </location>
</feature>
<feature type="coiled-coil region" evidence="1">
    <location>
        <begin position="168"/>
        <end position="202"/>
    </location>
</feature>
<evidence type="ECO:0000313" key="3">
    <source>
        <dbReference type="EnsemblMetazoa" id="GAUT039781-PA"/>
    </source>
</evidence>
<keyword evidence="1" id="KW-0175">Coiled coil</keyword>
<protein>
    <submittedName>
        <fullName evidence="3">Uncharacterized protein</fullName>
    </submittedName>
</protein>
<name>A0A1A9VKH8_GLOAU</name>
<evidence type="ECO:0000256" key="2">
    <source>
        <dbReference type="SAM" id="MobiDB-lite"/>
    </source>
</evidence>
<evidence type="ECO:0000256" key="1">
    <source>
        <dbReference type="SAM" id="Coils"/>
    </source>
</evidence>
<dbReference type="STRING" id="7395.A0A1A9VKH8"/>
<dbReference type="EnsemblMetazoa" id="GAUT039781-RA">
    <property type="protein sequence ID" value="GAUT039781-PA"/>
    <property type="gene ID" value="GAUT039781"/>
</dbReference>
<reference evidence="3" key="1">
    <citation type="submission" date="2020-05" db="UniProtKB">
        <authorList>
            <consortium name="EnsemblMetazoa"/>
        </authorList>
    </citation>
    <scope>IDENTIFICATION</scope>
    <source>
        <strain evidence="3">TTRI</strain>
    </source>
</reference>
<dbReference type="Proteomes" id="UP000078200">
    <property type="component" value="Unassembled WGS sequence"/>
</dbReference>
<dbReference type="VEuPathDB" id="VectorBase:GAUT039781"/>
<sequence>MVDDKITLNFEIEKGEPIDRYYFSARMRLTDESKNLLREKLGSTIQFDNLDDHFNLNHENFYIYYNKYSEHNGRSELYVRDDNGRYLTSNLPLNHYGFSMELSSDGASIADYGFYPLYAIYNPNHYDKAKEKVFDDHGELSPIASNMLDNFFSNTNSLTTQEIFLQLQNGATEKEEKLIREKRQAEEELDQKNEKLKEFIEKGEITLFKVVKGNDVGNGHSAVVLQFTAEGKGTNEITLDSEKFYIADYEDSEFLHCVSSDYDMLLDYENLFFALNQSFYSDFESGFYSADSTDPYNYAKYSKEPYLSGDQLSEKLSNELEEDSNQIGTEFTIDDEQVDEEVVVESEAKSGEKGTVGEDNAKNTIQEEESNYIDQMQADDNSSYKPALQSNRDDYADTKKALQEKLRGDETRKQSNEKAKEDIEVKKVTVENDSSSNKTEKQTKPIEEEQETVMASVIENMDKNSDSEGVLNKPYASS</sequence>
<feature type="region of interest" description="Disordered" evidence="2">
    <location>
        <begin position="377"/>
        <end position="478"/>
    </location>
</feature>
<evidence type="ECO:0000313" key="4">
    <source>
        <dbReference type="Proteomes" id="UP000078200"/>
    </source>
</evidence>
<organism evidence="3 4">
    <name type="scientific">Glossina austeni</name>
    <name type="common">Savannah tsetse fly</name>
    <dbReference type="NCBI Taxonomy" id="7395"/>
    <lineage>
        <taxon>Eukaryota</taxon>
        <taxon>Metazoa</taxon>
        <taxon>Ecdysozoa</taxon>
        <taxon>Arthropoda</taxon>
        <taxon>Hexapoda</taxon>
        <taxon>Insecta</taxon>
        <taxon>Pterygota</taxon>
        <taxon>Neoptera</taxon>
        <taxon>Endopterygota</taxon>
        <taxon>Diptera</taxon>
        <taxon>Brachycera</taxon>
        <taxon>Muscomorpha</taxon>
        <taxon>Hippoboscoidea</taxon>
        <taxon>Glossinidae</taxon>
        <taxon>Glossina</taxon>
    </lineage>
</organism>
<keyword evidence="4" id="KW-1185">Reference proteome</keyword>
<dbReference type="AlphaFoldDB" id="A0A1A9VKH8"/>
<feature type="compositionally biased region" description="Basic and acidic residues" evidence="2">
    <location>
        <begin position="438"/>
        <end position="447"/>
    </location>
</feature>
<feature type="compositionally biased region" description="Polar residues" evidence="2">
    <location>
        <begin position="377"/>
        <end position="390"/>
    </location>
</feature>